<protein>
    <recommendedName>
        <fullName evidence="1">HNH nuclease domain-containing protein</fullName>
    </recommendedName>
</protein>
<dbReference type="Proteomes" id="UP000308724">
    <property type="component" value="Unassembled WGS sequence"/>
</dbReference>
<accession>A0A4T0BC58</accession>
<evidence type="ECO:0000259" key="1">
    <source>
        <dbReference type="Pfam" id="PF13391"/>
    </source>
</evidence>
<evidence type="ECO:0000313" key="2">
    <source>
        <dbReference type="EMBL" id="TIA28732.1"/>
    </source>
</evidence>
<dbReference type="InterPro" id="IPR003615">
    <property type="entry name" value="HNH_nuc"/>
</dbReference>
<name>A0A4T0BC58_AURPU</name>
<dbReference type="AlphaFoldDB" id="A0A4T0BC58"/>
<evidence type="ECO:0000313" key="3">
    <source>
        <dbReference type="Proteomes" id="UP000308724"/>
    </source>
</evidence>
<organism evidence="2 3">
    <name type="scientific">Aureobasidium pullulans</name>
    <name type="common">Black yeast</name>
    <name type="synonym">Pullularia pullulans</name>
    <dbReference type="NCBI Taxonomy" id="5580"/>
    <lineage>
        <taxon>Eukaryota</taxon>
        <taxon>Fungi</taxon>
        <taxon>Dikarya</taxon>
        <taxon>Ascomycota</taxon>
        <taxon>Pezizomycotina</taxon>
        <taxon>Dothideomycetes</taxon>
        <taxon>Dothideomycetidae</taxon>
        <taxon>Dothideales</taxon>
        <taxon>Saccotheciaceae</taxon>
        <taxon>Aureobasidium</taxon>
    </lineage>
</organism>
<gene>
    <name evidence="2" type="ORF">D6C78_10607</name>
</gene>
<feature type="non-terminal residue" evidence="2">
    <location>
        <position position="1"/>
    </location>
</feature>
<dbReference type="EMBL" id="QZBZ01000537">
    <property type="protein sequence ID" value="TIA28732.1"/>
    <property type="molecule type" value="Genomic_DNA"/>
</dbReference>
<feature type="domain" description="HNH nuclease" evidence="1">
    <location>
        <begin position="99"/>
        <end position="165"/>
    </location>
</feature>
<dbReference type="Pfam" id="PF13391">
    <property type="entry name" value="HNH_2"/>
    <property type="match status" value="1"/>
</dbReference>
<proteinExistence type="predicted"/>
<comment type="caution">
    <text evidence="2">The sequence shown here is derived from an EMBL/GenBank/DDBJ whole genome shotgun (WGS) entry which is preliminary data.</text>
</comment>
<sequence>RIACAIVAGNRWEGYSSEERTGSRITTSKDGFLLAKEYYFRVLDDAEQYPLAPSFADWLFPHEYLTSIRPQFSVPDMPPSRALPPEGGLIDALLAQDIICRLTDTVEGTKHAHLVLGSEVARFQQNTMFRYDASPRPEVEPINVPRNALSLRSDIHIVFDQRRFATVSKPLSSGETGRENFTLAVHVFSPGSSTQFAKFYHHIAIQPLHGISLEYIFAGFAWTVSAYSAQFQVRQPLLRRLSSRSARHNCDPTFTTHLLSVTPGRTRATTAWC</sequence>
<reference evidence="2 3" key="1">
    <citation type="submission" date="2018-10" db="EMBL/GenBank/DDBJ databases">
        <title>Fifty Aureobasidium pullulans genomes reveal a recombining polyextremotolerant generalist.</title>
        <authorList>
            <person name="Gostincar C."/>
            <person name="Turk M."/>
            <person name="Zajc J."/>
            <person name="Gunde-Cimerman N."/>
        </authorList>
    </citation>
    <scope>NUCLEOTIDE SEQUENCE [LARGE SCALE GENOMIC DNA]</scope>
    <source>
        <strain evidence="2 3">EXF-1645</strain>
    </source>
</reference>